<evidence type="ECO:0000313" key="3">
    <source>
        <dbReference type="Proteomes" id="UP000095759"/>
    </source>
</evidence>
<keyword evidence="1" id="KW-1133">Transmembrane helix</keyword>
<gene>
    <name evidence="2" type="ORF">AS594_38820</name>
</gene>
<evidence type="ECO:0000313" key="2">
    <source>
        <dbReference type="EMBL" id="OEJ21504.1"/>
    </source>
</evidence>
<reference evidence="2 3" key="1">
    <citation type="submission" date="2016-08" db="EMBL/GenBank/DDBJ databases">
        <title>Complete genome sequence of Streptomyces agglomeratus strain 6-3-2, a novel anti-MRSA actinomycete isolated from Wuli of Tebit, China.</title>
        <authorList>
            <person name="Chen X."/>
        </authorList>
    </citation>
    <scope>NUCLEOTIDE SEQUENCE [LARGE SCALE GENOMIC DNA]</scope>
    <source>
        <strain evidence="2 3">6-3-2</strain>
    </source>
</reference>
<feature type="transmembrane region" description="Helical" evidence="1">
    <location>
        <begin position="12"/>
        <end position="33"/>
    </location>
</feature>
<organism evidence="2 3">
    <name type="scientific">Streptomyces agglomeratus</name>
    <dbReference type="NCBI Taxonomy" id="285458"/>
    <lineage>
        <taxon>Bacteria</taxon>
        <taxon>Bacillati</taxon>
        <taxon>Actinomycetota</taxon>
        <taxon>Actinomycetes</taxon>
        <taxon>Kitasatosporales</taxon>
        <taxon>Streptomycetaceae</taxon>
        <taxon>Streptomyces</taxon>
    </lineage>
</organism>
<keyword evidence="1" id="KW-0812">Transmembrane</keyword>
<keyword evidence="1" id="KW-0472">Membrane</keyword>
<feature type="transmembrane region" description="Helical" evidence="1">
    <location>
        <begin position="109"/>
        <end position="131"/>
    </location>
</feature>
<dbReference type="OrthoDB" id="4216733at2"/>
<dbReference type="AlphaFoldDB" id="A0A1E5NYZ9"/>
<protein>
    <submittedName>
        <fullName evidence="2">Uncharacterized protein</fullName>
    </submittedName>
</protein>
<name>A0A1E5NYZ9_9ACTN</name>
<sequence length="149" mass="15903">MFTPIRSAAAYAAIVTLGAWLTGLVVNVAYHLTTAFGEDFQAARLITWDDAGLIAAELAALTTARKLLPAMPRWKITVFDAPLYTAVMLVVAVAASASEGLAYAVDGGFVYLIFAMLTLHLPAAYLLSWWASGHLTLAMKSPGDRSILD</sequence>
<dbReference type="EMBL" id="MEHJ01000002">
    <property type="protein sequence ID" value="OEJ21504.1"/>
    <property type="molecule type" value="Genomic_DNA"/>
</dbReference>
<keyword evidence="3" id="KW-1185">Reference proteome</keyword>
<feature type="transmembrane region" description="Helical" evidence="1">
    <location>
        <begin position="76"/>
        <end position="97"/>
    </location>
</feature>
<comment type="caution">
    <text evidence="2">The sequence shown here is derived from an EMBL/GenBank/DDBJ whole genome shotgun (WGS) entry which is preliminary data.</text>
</comment>
<evidence type="ECO:0000256" key="1">
    <source>
        <dbReference type="SAM" id="Phobius"/>
    </source>
</evidence>
<proteinExistence type="predicted"/>
<accession>A0A1E5NYZ9</accession>
<dbReference type="Proteomes" id="UP000095759">
    <property type="component" value="Unassembled WGS sequence"/>
</dbReference>
<dbReference type="RefSeq" id="WP_069936137.1">
    <property type="nucleotide sequence ID" value="NZ_MEHJ01000002.1"/>
</dbReference>